<feature type="binding site" evidence="2">
    <location>
        <position position="168"/>
    </location>
    <ligand>
        <name>Mn(2+)</name>
        <dbReference type="ChEBI" id="CHEBI:29035"/>
        <label>2</label>
    </ligand>
</feature>
<keyword evidence="2" id="KW-0464">Manganese</keyword>
<comment type="caution">
    <text evidence="4">The sequence shown here is derived from an EMBL/GenBank/DDBJ whole genome shotgun (WGS) entry which is preliminary data.</text>
</comment>
<feature type="domain" description="Peptidase M20 dimerisation" evidence="3">
    <location>
        <begin position="216"/>
        <end position="303"/>
    </location>
</feature>
<dbReference type="PANTHER" id="PTHR30575">
    <property type="entry name" value="PEPTIDASE M20"/>
    <property type="match status" value="1"/>
</dbReference>
<dbReference type="Gene3D" id="3.30.70.360">
    <property type="match status" value="1"/>
</dbReference>
<dbReference type="SUPFAM" id="SSF55031">
    <property type="entry name" value="Bacterial exopeptidase dimerisation domain"/>
    <property type="match status" value="1"/>
</dbReference>
<dbReference type="GO" id="GO:0016805">
    <property type="term" value="F:dipeptidase activity"/>
    <property type="evidence" value="ECO:0007669"/>
    <property type="project" value="TreeGrafter"/>
</dbReference>
<dbReference type="GO" id="GO:0005737">
    <property type="term" value="C:cytoplasm"/>
    <property type="evidence" value="ECO:0007669"/>
    <property type="project" value="TreeGrafter"/>
</dbReference>
<feature type="binding site" evidence="2">
    <location>
        <position position="192"/>
    </location>
    <ligand>
        <name>Mn(2+)</name>
        <dbReference type="ChEBI" id="CHEBI:29035"/>
        <label>2</label>
    </ligand>
</feature>
<dbReference type="NCBIfam" id="TIGR01891">
    <property type="entry name" value="amidohydrolases"/>
    <property type="match status" value="1"/>
</dbReference>
<dbReference type="InterPro" id="IPR011650">
    <property type="entry name" value="Peptidase_M20_dimer"/>
</dbReference>
<dbReference type="GO" id="GO:0046872">
    <property type="term" value="F:metal ion binding"/>
    <property type="evidence" value="ECO:0007669"/>
    <property type="project" value="UniProtKB-KW"/>
</dbReference>
<name>A0AAI9WME4_9BURK</name>
<dbReference type="InterPro" id="IPR017439">
    <property type="entry name" value="Amidohydrolase"/>
</dbReference>
<evidence type="ECO:0000313" key="5">
    <source>
        <dbReference type="Proteomes" id="UP000469462"/>
    </source>
</evidence>
<dbReference type="Proteomes" id="UP000469462">
    <property type="component" value="Unassembled WGS sequence"/>
</dbReference>
<evidence type="ECO:0000313" key="4">
    <source>
        <dbReference type="EMBL" id="KAB7650531.1"/>
    </source>
</evidence>
<dbReference type="InterPro" id="IPR002933">
    <property type="entry name" value="Peptidase_M20"/>
</dbReference>
<evidence type="ECO:0000259" key="3">
    <source>
        <dbReference type="Pfam" id="PF07687"/>
    </source>
</evidence>
<keyword evidence="2" id="KW-0479">Metal-binding</keyword>
<proteinExistence type="predicted"/>
<feature type="binding site" evidence="2">
    <location>
        <position position="134"/>
    </location>
    <ligand>
        <name>Mn(2+)</name>
        <dbReference type="ChEBI" id="CHEBI:29035"/>
        <label>2</label>
    </ligand>
</feature>
<comment type="cofactor">
    <cofactor evidence="2">
        <name>Mn(2+)</name>
        <dbReference type="ChEBI" id="CHEBI:29035"/>
    </cofactor>
    <text evidence="2">The Mn(2+) ion enhances activity.</text>
</comment>
<organism evidence="4 5">
    <name type="scientific">Sutterella seckii</name>
    <dbReference type="NCBI Taxonomy" id="1944635"/>
    <lineage>
        <taxon>Bacteria</taxon>
        <taxon>Pseudomonadati</taxon>
        <taxon>Pseudomonadota</taxon>
        <taxon>Betaproteobacteria</taxon>
        <taxon>Burkholderiales</taxon>
        <taxon>Sutterellaceae</taxon>
        <taxon>Sutterella</taxon>
    </lineage>
</organism>
<dbReference type="Gene3D" id="3.40.630.10">
    <property type="entry name" value="Zn peptidases"/>
    <property type="match status" value="2"/>
</dbReference>
<dbReference type="PANTHER" id="PTHR30575:SF3">
    <property type="entry name" value="PEPTIDASE M20 DIMERISATION DOMAIN-CONTAINING PROTEIN"/>
    <property type="match status" value="1"/>
</dbReference>
<dbReference type="Pfam" id="PF01546">
    <property type="entry name" value="Peptidase_M20"/>
    <property type="match status" value="1"/>
</dbReference>
<evidence type="ECO:0000256" key="2">
    <source>
        <dbReference type="PIRSR" id="PIRSR005962-1"/>
    </source>
</evidence>
<dbReference type="EMBL" id="WEHW01000036">
    <property type="protein sequence ID" value="KAB7650531.1"/>
    <property type="molecule type" value="Genomic_DNA"/>
</dbReference>
<reference evidence="4 5" key="1">
    <citation type="submission" date="2019-10" db="EMBL/GenBank/DDBJ databases">
        <title>Genome diversity of Sutterella seckii.</title>
        <authorList>
            <person name="Chaplin A.V."/>
            <person name="Sokolova S.R."/>
            <person name="Mosin K.A."/>
            <person name="Ivanova E.L."/>
            <person name="Kochetkova T.O."/>
            <person name="Goltsov A.Y."/>
            <person name="Trofimov D.Y."/>
            <person name="Efimov B.A."/>
        </authorList>
    </citation>
    <scope>NUCLEOTIDE SEQUENCE [LARGE SCALE GENOMIC DNA]</scope>
    <source>
        <strain evidence="4 5">ASD3426</strain>
    </source>
</reference>
<keyword evidence="1" id="KW-0378">Hydrolase</keyword>
<sequence>MVRNRRHIHKRPEEGWTEFETTAYIVNALRQYSCEVLVGKAVINPDFVMGRDPKLVEEAIERARNRGVDAALLEEMGGFTGCVAIFRTGRPGPVTALRFDIDCVCVQETDDPAHEANAGGYASERPGLMHACGHDGHTAVGLGIAHWVNDHLDELKGTIKLIFQPAEEGTRGASPLAESGIVDDVDNFVSSHIGTNCRLGEIGICFRGFLATTKIDIHFEGTPAHAGSNPEKGRSALLAACSSATMLAGIPRSSEGDTRISIGRLVAGSGRNVVPAHAVMQIETRGSTEAVNNYMVEYAKRIVEGNAHSYDVKVTFEKVGEATTLVADEKLTEDLTDIAKRIPFIHSVDRYDDVKGSEDCTMIGRKVRSHGGRMGFFMFGCNQNGHHRGDFSIQDEESLPEGFEMFAQFLMKENGREA</sequence>
<feature type="binding site" evidence="2">
    <location>
        <position position="387"/>
    </location>
    <ligand>
        <name>Mn(2+)</name>
        <dbReference type="ChEBI" id="CHEBI:29035"/>
        <label>2</label>
    </ligand>
</feature>
<dbReference type="SUPFAM" id="SSF53187">
    <property type="entry name" value="Zn-dependent exopeptidases"/>
    <property type="match status" value="1"/>
</dbReference>
<keyword evidence="5" id="KW-1185">Reference proteome</keyword>
<evidence type="ECO:0000256" key="1">
    <source>
        <dbReference type="ARBA" id="ARBA00022801"/>
    </source>
</evidence>
<dbReference type="PIRSF" id="PIRSF005962">
    <property type="entry name" value="Pept_M20D_amidohydro"/>
    <property type="match status" value="1"/>
</dbReference>
<gene>
    <name evidence="4" type="ORF">GBM96_08745</name>
</gene>
<dbReference type="Pfam" id="PF07687">
    <property type="entry name" value="M20_dimer"/>
    <property type="match status" value="1"/>
</dbReference>
<protein>
    <submittedName>
        <fullName evidence="4">M20 family metallo-hydrolase</fullName>
    </submittedName>
</protein>
<accession>A0AAI9WME4</accession>
<dbReference type="InterPro" id="IPR052030">
    <property type="entry name" value="Peptidase_M20/M20A_hydrolases"/>
</dbReference>
<dbReference type="AlphaFoldDB" id="A0AAI9WME4"/>
<dbReference type="InterPro" id="IPR036264">
    <property type="entry name" value="Bact_exopeptidase_dim_dom"/>
</dbReference>
<dbReference type="GO" id="GO:0071713">
    <property type="term" value="F:para-aminobenzoyl-glutamate hydrolase activity"/>
    <property type="evidence" value="ECO:0007669"/>
    <property type="project" value="TreeGrafter"/>
</dbReference>
<dbReference type="GO" id="GO:0046657">
    <property type="term" value="P:folic acid catabolic process"/>
    <property type="evidence" value="ECO:0007669"/>
    <property type="project" value="TreeGrafter"/>
</dbReference>
<feature type="binding site" evidence="2">
    <location>
        <position position="132"/>
    </location>
    <ligand>
        <name>Mn(2+)</name>
        <dbReference type="ChEBI" id="CHEBI:29035"/>
        <label>2</label>
    </ligand>
</feature>